<dbReference type="Proteomes" id="UP000237000">
    <property type="component" value="Unassembled WGS sequence"/>
</dbReference>
<evidence type="ECO:0000256" key="1">
    <source>
        <dbReference type="SAM" id="Phobius"/>
    </source>
</evidence>
<feature type="transmembrane region" description="Helical" evidence="1">
    <location>
        <begin position="56"/>
        <end position="73"/>
    </location>
</feature>
<accession>A0A2P5F588</accession>
<reference evidence="3" key="1">
    <citation type="submission" date="2016-06" db="EMBL/GenBank/DDBJ databases">
        <title>Parallel loss of symbiosis genes in relatives of nitrogen-fixing non-legume Parasponia.</title>
        <authorList>
            <person name="Van Velzen R."/>
            <person name="Holmer R."/>
            <person name="Bu F."/>
            <person name="Rutten L."/>
            <person name="Van Zeijl A."/>
            <person name="Liu W."/>
            <person name="Santuari L."/>
            <person name="Cao Q."/>
            <person name="Sharma T."/>
            <person name="Shen D."/>
            <person name="Roswanjaya Y."/>
            <person name="Wardhani T."/>
            <person name="Kalhor M.S."/>
            <person name="Jansen J."/>
            <person name="Van den Hoogen J."/>
            <person name="Gungor B."/>
            <person name="Hartog M."/>
            <person name="Hontelez J."/>
            <person name="Verver J."/>
            <person name="Yang W.-C."/>
            <person name="Schijlen E."/>
            <person name="Repin R."/>
            <person name="Schilthuizen M."/>
            <person name="Schranz E."/>
            <person name="Heidstra R."/>
            <person name="Miyata K."/>
            <person name="Fedorova E."/>
            <person name="Kohlen W."/>
            <person name="Bisseling T."/>
            <person name="Smit S."/>
            <person name="Geurts R."/>
        </authorList>
    </citation>
    <scope>NUCLEOTIDE SEQUENCE [LARGE SCALE GENOMIC DNA]</scope>
    <source>
        <strain evidence="3">cv. RG33-2</strain>
    </source>
</reference>
<name>A0A2P5F588_TREOI</name>
<dbReference type="PROSITE" id="PS51257">
    <property type="entry name" value="PROKAR_LIPOPROTEIN"/>
    <property type="match status" value="1"/>
</dbReference>
<comment type="caution">
    <text evidence="2">The sequence shown here is derived from an EMBL/GenBank/DDBJ whole genome shotgun (WGS) entry which is preliminary data.</text>
</comment>
<evidence type="ECO:0000313" key="3">
    <source>
        <dbReference type="Proteomes" id="UP000237000"/>
    </source>
</evidence>
<dbReference type="EMBL" id="JXTC01000061">
    <property type="protein sequence ID" value="PON92958.1"/>
    <property type="molecule type" value="Genomic_DNA"/>
</dbReference>
<evidence type="ECO:0000313" key="2">
    <source>
        <dbReference type="EMBL" id="PON92958.1"/>
    </source>
</evidence>
<keyword evidence="1" id="KW-0472">Membrane</keyword>
<keyword evidence="1" id="KW-0812">Transmembrane</keyword>
<protein>
    <submittedName>
        <fullName evidence="2">Uncharacterized protein</fullName>
    </submittedName>
</protein>
<feature type="transmembrane region" description="Helical" evidence="1">
    <location>
        <begin position="24"/>
        <end position="44"/>
    </location>
</feature>
<keyword evidence="3" id="KW-1185">Reference proteome</keyword>
<organism evidence="2 3">
    <name type="scientific">Trema orientale</name>
    <name type="common">Charcoal tree</name>
    <name type="synonym">Celtis orientalis</name>
    <dbReference type="NCBI Taxonomy" id="63057"/>
    <lineage>
        <taxon>Eukaryota</taxon>
        <taxon>Viridiplantae</taxon>
        <taxon>Streptophyta</taxon>
        <taxon>Embryophyta</taxon>
        <taxon>Tracheophyta</taxon>
        <taxon>Spermatophyta</taxon>
        <taxon>Magnoliopsida</taxon>
        <taxon>eudicotyledons</taxon>
        <taxon>Gunneridae</taxon>
        <taxon>Pentapetalae</taxon>
        <taxon>rosids</taxon>
        <taxon>fabids</taxon>
        <taxon>Rosales</taxon>
        <taxon>Cannabaceae</taxon>
        <taxon>Trema</taxon>
    </lineage>
</organism>
<dbReference type="AlphaFoldDB" id="A0A2P5F588"/>
<dbReference type="OrthoDB" id="10284654at2759"/>
<gene>
    <name evidence="2" type="ORF">TorRG33x02_112370</name>
</gene>
<dbReference type="InParanoid" id="A0A2P5F588"/>
<proteinExistence type="predicted"/>
<keyword evidence="1" id="KW-1133">Transmembrane helix</keyword>
<sequence>MKAEFTAHFFFTAPPYRIRSPGMLWSPTSVAAVSCHALSALFIQSGLPGSGNRLDGNGTVALTLAIFLIPFFHRCPSEKDKLSYTSLTQVRDQCLISGGLERQPSPF</sequence>